<keyword evidence="1" id="KW-0472">Membrane</keyword>
<evidence type="ECO:0000313" key="4">
    <source>
        <dbReference type="Proteomes" id="UP000332933"/>
    </source>
</evidence>
<dbReference type="AlphaFoldDB" id="A0A485KPH0"/>
<keyword evidence="1" id="KW-0812">Transmembrane</keyword>
<feature type="transmembrane region" description="Helical" evidence="1">
    <location>
        <begin position="276"/>
        <end position="300"/>
    </location>
</feature>
<evidence type="ECO:0000313" key="2">
    <source>
        <dbReference type="EMBL" id="KAF0699590.1"/>
    </source>
</evidence>
<feature type="transmembrane region" description="Helical" evidence="1">
    <location>
        <begin position="244"/>
        <end position="264"/>
    </location>
</feature>
<proteinExistence type="predicted"/>
<evidence type="ECO:0000313" key="3">
    <source>
        <dbReference type="EMBL" id="VFT86720.1"/>
    </source>
</evidence>
<feature type="transmembrane region" description="Helical" evidence="1">
    <location>
        <begin position="30"/>
        <end position="49"/>
    </location>
</feature>
<dbReference type="EMBL" id="CAADRA010005188">
    <property type="protein sequence ID" value="VFT86720.1"/>
    <property type="molecule type" value="Genomic_DNA"/>
</dbReference>
<organism evidence="3 4">
    <name type="scientific">Aphanomyces stellatus</name>
    <dbReference type="NCBI Taxonomy" id="120398"/>
    <lineage>
        <taxon>Eukaryota</taxon>
        <taxon>Sar</taxon>
        <taxon>Stramenopiles</taxon>
        <taxon>Oomycota</taxon>
        <taxon>Saprolegniomycetes</taxon>
        <taxon>Saprolegniales</taxon>
        <taxon>Verrucalvaceae</taxon>
        <taxon>Aphanomyces</taxon>
    </lineage>
</organism>
<protein>
    <submittedName>
        <fullName evidence="3">Aste57867_9841 protein</fullName>
    </submittedName>
</protein>
<feature type="transmembrane region" description="Helical" evidence="1">
    <location>
        <begin position="205"/>
        <end position="223"/>
    </location>
</feature>
<dbReference type="OrthoDB" id="10053152at2759"/>
<accession>A0A485KPH0</accession>
<keyword evidence="1" id="KW-1133">Transmembrane helix</keyword>
<name>A0A485KPH0_9STRA</name>
<feature type="transmembrane region" description="Helical" evidence="1">
    <location>
        <begin position="346"/>
        <end position="364"/>
    </location>
</feature>
<dbReference type="Proteomes" id="UP000332933">
    <property type="component" value="Unassembled WGS sequence"/>
</dbReference>
<evidence type="ECO:0000256" key="1">
    <source>
        <dbReference type="SAM" id="Phobius"/>
    </source>
</evidence>
<sequence>MEAAARQLNETTSDPTTWADQWTAVSTTGLVVLPILSLAAIVILLRVVYKPASELKDAANRKGAGYGAIHYADDEDSDIIYAGYVAGNYSAPWTSTFDVFFLGGMFVFAIALVVCTSALQPVLWSNHKFWSAQAFKVFGMLVVSTLAGFVCRRFSIVDDKGYIITSINSAFKVNYTRKCQHFAAYLIPLLNPWEVETDDTPLELAWAYFLTLVCFLVLIQPVRERFVWCMLQFNGLDRPEDRPHTLQWLVAGDLLPGFLFLVGFKMLMFDVDNANSLLLLLVLVTTIGDGLAEPVGIAWGRHKYSTPSCVSTRRYSRTLEGSACVFMSAMVLPALLHAYFANVAQVFVTMVVLPPLVTYAEATAPHTMDTPILIVVAGAVLYGAVHYVV</sequence>
<reference evidence="2" key="2">
    <citation type="submission" date="2019-06" db="EMBL/GenBank/DDBJ databases">
        <title>Genomics analysis of Aphanomyces spp. identifies a new class of oomycete effector associated with host adaptation.</title>
        <authorList>
            <person name="Gaulin E."/>
        </authorList>
    </citation>
    <scope>NUCLEOTIDE SEQUENCE</scope>
    <source>
        <strain evidence="2">CBS 578.67</strain>
    </source>
</reference>
<feature type="transmembrane region" description="Helical" evidence="1">
    <location>
        <begin position="371"/>
        <end position="388"/>
    </location>
</feature>
<keyword evidence="4" id="KW-1185">Reference proteome</keyword>
<feature type="transmembrane region" description="Helical" evidence="1">
    <location>
        <begin position="135"/>
        <end position="155"/>
    </location>
</feature>
<feature type="transmembrane region" description="Helical" evidence="1">
    <location>
        <begin position="99"/>
        <end position="123"/>
    </location>
</feature>
<gene>
    <name evidence="3" type="primary">Aste57867_9841</name>
    <name evidence="2" type="ORF">As57867_009802</name>
    <name evidence="3" type="ORF">ASTE57867_9841</name>
</gene>
<reference evidence="3 4" key="1">
    <citation type="submission" date="2019-03" db="EMBL/GenBank/DDBJ databases">
        <authorList>
            <person name="Gaulin E."/>
            <person name="Dumas B."/>
        </authorList>
    </citation>
    <scope>NUCLEOTIDE SEQUENCE [LARGE SCALE GENOMIC DNA]</scope>
    <source>
        <strain evidence="3">CBS 568.67</strain>
    </source>
</reference>
<dbReference type="EMBL" id="VJMH01005167">
    <property type="protein sequence ID" value="KAF0699590.1"/>
    <property type="molecule type" value="Genomic_DNA"/>
</dbReference>